<dbReference type="OrthoDB" id="2943660at2759"/>
<feature type="domain" description="Zn(2)-C6 fungal-type" evidence="5">
    <location>
        <begin position="1"/>
        <end position="31"/>
    </location>
</feature>
<dbReference type="GO" id="GO:0000981">
    <property type="term" value="F:DNA-binding transcription factor activity, RNA polymerase II-specific"/>
    <property type="evidence" value="ECO:0007669"/>
    <property type="project" value="InterPro"/>
</dbReference>
<dbReference type="SMART" id="SM00066">
    <property type="entry name" value="GAL4"/>
    <property type="match status" value="1"/>
</dbReference>
<sequence>SCLVCRQRKVACNRRRPKCGLCAKNNLECQYVSRDRRPGLRAGFVSLLEQRLGEFNKERPGRE</sequence>
<dbReference type="Proteomes" id="UP000184188">
    <property type="component" value="Unassembled WGS sequence"/>
</dbReference>
<dbReference type="GeneID" id="34616652"/>
<dbReference type="GO" id="GO:0008270">
    <property type="term" value="F:zinc ion binding"/>
    <property type="evidence" value="ECO:0007669"/>
    <property type="project" value="InterPro"/>
</dbReference>
<organism evidence="6 7">
    <name type="scientific">Penicilliopsis zonata CBS 506.65</name>
    <dbReference type="NCBI Taxonomy" id="1073090"/>
    <lineage>
        <taxon>Eukaryota</taxon>
        <taxon>Fungi</taxon>
        <taxon>Dikarya</taxon>
        <taxon>Ascomycota</taxon>
        <taxon>Pezizomycotina</taxon>
        <taxon>Eurotiomycetes</taxon>
        <taxon>Eurotiomycetidae</taxon>
        <taxon>Eurotiales</taxon>
        <taxon>Aspergillaceae</taxon>
        <taxon>Penicilliopsis</taxon>
    </lineage>
</organism>
<keyword evidence="1" id="KW-0805">Transcription regulation</keyword>
<evidence type="ECO:0000256" key="1">
    <source>
        <dbReference type="ARBA" id="ARBA00023015"/>
    </source>
</evidence>
<dbReference type="PROSITE" id="PS00463">
    <property type="entry name" value="ZN2_CY6_FUNGAL_1"/>
    <property type="match status" value="1"/>
</dbReference>
<reference evidence="7" key="1">
    <citation type="journal article" date="2017" name="Genome Biol.">
        <title>Comparative genomics reveals high biological diversity and specific adaptations in the industrially and medically important fungal genus Aspergillus.</title>
        <authorList>
            <person name="de Vries R.P."/>
            <person name="Riley R."/>
            <person name="Wiebenga A."/>
            <person name="Aguilar-Osorio G."/>
            <person name="Amillis S."/>
            <person name="Uchima C.A."/>
            <person name="Anderluh G."/>
            <person name="Asadollahi M."/>
            <person name="Askin M."/>
            <person name="Barry K."/>
            <person name="Battaglia E."/>
            <person name="Bayram O."/>
            <person name="Benocci T."/>
            <person name="Braus-Stromeyer S.A."/>
            <person name="Caldana C."/>
            <person name="Canovas D."/>
            <person name="Cerqueira G.C."/>
            <person name="Chen F."/>
            <person name="Chen W."/>
            <person name="Choi C."/>
            <person name="Clum A."/>
            <person name="Dos Santos R.A."/>
            <person name="Damasio A.R."/>
            <person name="Diallinas G."/>
            <person name="Emri T."/>
            <person name="Fekete E."/>
            <person name="Flipphi M."/>
            <person name="Freyberg S."/>
            <person name="Gallo A."/>
            <person name="Gournas C."/>
            <person name="Habgood R."/>
            <person name="Hainaut M."/>
            <person name="Harispe M.L."/>
            <person name="Henrissat B."/>
            <person name="Hilden K.S."/>
            <person name="Hope R."/>
            <person name="Hossain A."/>
            <person name="Karabika E."/>
            <person name="Karaffa L."/>
            <person name="Karanyi Z."/>
            <person name="Krasevec N."/>
            <person name="Kuo A."/>
            <person name="Kusch H."/>
            <person name="LaButti K."/>
            <person name="Lagendijk E.L."/>
            <person name="Lapidus A."/>
            <person name="Levasseur A."/>
            <person name="Lindquist E."/>
            <person name="Lipzen A."/>
            <person name="Logrieco A.F."/>
            <person name="MacCabe A."/>
            <person name="Maekelae M.R."/>
            <person name="Malavazi I."/>
            <person name="Melin P."/>
            <person name="Meyer V."/>
            <person name="Mielnichuk N."/>
            <person name="Miskei M."/>
            <person name="Molnar A.P."/>
            <person name="Mule G."/>
            <person name="Ngan C.Y."/>
            <person name="Orejas M."/>
            <person name="Orosz E."/>
            <person name="Ouedraogo J.P."/>
            <person name="Overkamp K.M."/>
            <person name="Park H.-S."/>
            <person name="Perrone G."/>
            <person name="Piumi F."/>
            <person name="Punt P.J."/>
            <person name="Ram A.F."/>
            <person name="Ramon A."/>
            <person name="Rauscher S."/>
            <person name="Record E."/>
            <person name="Riano-Pachon D.M."/>
            <person name="Robert V."/>
            <person name="Roehrig J."/>
            <person name="Ruller R."/>
            <person name="Salamov A."/>
            <person name="Salih N.S."/>
            <person name="Samson R.A."/>
            <person name="Sandor E."/>
            <person name="Sanguinetti M."/>
            <person name="Schuetze T."/>
            <person name="Sepcic K."/>
            <person name="Shelest E."/>
            <person name="Sherlock G."/>
            <person name="Sophianopoulou V."/>
            <person name="Squina F.M."/>
            <person name="Sun H."/>
            <person name="Susca A."/>
            <person name="Todd R.B."/>
            <person name="Tsang A."/>
            <person name="Unkles S.E."/>
            <person name="van de Wiele N."/>
            <person name="van Rossen-Uffink D."/>
            <person name="Oliveira J.V."/>
            <person name="Vesth T.C."/>
            <person name="Visser J."/>
            <person name="Yu J.-H."/>
            <person name="Zhou M."/>
            <person name="Andersen M.R."/>
            <person name="Archer D.B."/>
            <person name="Baker S.E."/>
            <person name="Benoit I."/>
            <person name="Brakhage A.A."/>
            <person name="Braus G.H."/>
            <person name="Fischer R."/>
            <person name="Frisvad J.C."/>
            <person name="Goldman G.H."/>
            <person name="Houbraken J."/>
            <person name="Oakley B."/>
            <person name="Pocsi I."/>
            <person name="Scazzocchio C."/>
            <person name="Seiboth B."/>
            <person name="vanKuyk P.A."/>
            <person name="Wortman J."/>
            <person name="Dyer P.S."/>
            <person name="Grigoriev I.V."/>
        </authorList>
    </citation>
    <scope>NUCLEOTIDE SEQUENCE [LARGE SCALE GENOMIC DNA]</scope>
    <source>
        <strain evidence="7">CBS 506.65</strain>
    </source>
</reference>
<dbReference type="Gene3D" id="4.10.240.10">
    <property type="entry name" value="Zn(2)-C6 fungal-type DNA-binding domain"/>
    <property type="match status" value="1"/>
</dbReference>
<evidence type="ECO:0000256" key="3">
    <source>
        <dbReference type="ARBA" id="ARBA00023163"/>
    </source>
</evidence>
<dbReference type="InterPro" id="IPR036864">
    <property type="entry name" value="Zn2-C6_fun-type_DNA-bd_sf"/>
</dbReference>
<dbReference type="AlphaFoldDB" id="A0A1L9S4M9"/>
<dbReference type="GO" id="GO:0003677">
    <property type="term" value="F:DNA binding"/>
    <property type="evidence" value="ECO:0007669"/>
    <property type="project" value="UniProtKB-KW"/>
</dbReference>
<keyword evidence="7" id="KW-1185">Reference proteome</keyword>
<dbReference type="VEuPathDB" id="FungiDB:ASPZODRAFT_77635"/>
<gene>
    <name evidence="6" type="ORF">ASPZODRAFT_77635</name>
</gene>
<dbReference type="CDD" id="cd00067">
    <property type="entry name" value="GAL4"/>
    <property type="match status" value="1"/>
</dbReference>
<evidence type="ECO:0000313" key="7">
    <source>
        <dbReference type="Proteomes" id="UP000184188"/>
    </source>
</evidence>
<name>A0A1L9S4M9_9EURO</name>
<proteinExistence type="predicted"/>
<keyword evidence="2" id="KW-0238">DNA-binding</keyword>
<evidence type="ECO:0000313" key="6">
    <source>
        <dbReference type="EMBL" id="OJJ42112.1"/>
    </source>
</evidence>
<dbReference type="PROSITE" id="PS50048">
    <property type="entry name" value="ZN2_CY6_FUNGAL_2"/>
    <property type="match status" value="1"/>
</dbReference>
<dbReference type="InterPro" id="IPR001138">
    <property type="entry name" value="Zn2Cys6_DnaBD"/>
</dbReference>
<evidence type="ECO:0000259" key="5">
    <source>
        <dbReference type="PROSITE" id="PS50048"/>
    </source>
</evidence>
<dbReference type="SUPFAM" id="SSF57701">
    <property type="entry name" value="Zn2/Cys6 DNA-binding domain"/>
    <property type="match status" value="1"/>
</dbReference>
<evidence type="ECO:0000256" key="4">
    <source>
        <dbReference type="ARBA" id="ARBA00023242"/>
    </source>
</evidence>
<keyword evidence="3" id="KW-0804">Transcription</keyword>
<feature type="non-terminal residue" evidence="6">
    <location>
        <position position="1"/>
    </location>
</feature>
<dbReference type="Pfam" id="PF00172">
    <property type="entry name" value="Zn_clus"/>
    <property type="match status" value="1"/>
</dbReference>
<accession>A0A1L9S4M9</accession>
<protein>
    <recommendedName>
        <fullName evidence="5">Zn(2)-C6 fungal-type domain-containing protein</fullName>
    </recommendedName>
</protein>
<evidence type="ECO:0000256" key="2">
    <source>
        <dbReference type="ARBA" id="ARBA00023125"/>
    </source>
</evidence>
<dbReference type="RefSeq" id="XP_022576622.1">
    <property type="nucleotide sequence ID" value="XM_022730188.1"/>
</dbReference>
<dbReference type="EMBL" id="KV878368">
    <property type="protein sequence ID" value="OJJ42112.1"/>
    <property type="molecule type" value="Genomic_DNA"/>
</dbReference>
<keyword evidence="4" id="KW-0539">Nucleus</keyword>